<dbReference type="Gene3D" id="1.10.600.10">
    <property type="entry name" value="Farnesyl Diphosphate Synthase"/>
    <property type="match status" value="1"/>
</dbReference>
<keyword evidence="6" id="KW-1185">Reference proteome</keyword>
<dbReference type="PANTHER" id="PTHR31739:SF25">
    <property type="entry name" value="(E,E)-GERANYLLINALOOL SYNTHASE"/>
    <property type="match status" value="1"/>
</dbReference>
<dbReference type="Gene3D" id="1.50.10.130">
    <property type="entry name" value="Terpene synthase, N-terminal domain"/>
    <property type="match status" value="1"/>
</dbReference>
<evidence type="ECO:0000313" key="7">
    <source>
        <dbReference type="RefSeq" id="XP_021847203.2"/>
    </source>
</evidence>
<evidence type="ECO:0000256" key="3">
    <source>
        <dbReference type="ARBA" id="ARBA00022842"/>
    </source>
</evidence>
<dbReference type="InterPro" id="IPR036965">
    <property type="entry name" value="Terpene_synth_N_sf"/>
</dbReference>
<proteinExistence type="predicted"/>
<dbReference type="RefSeq" id="XP_021847203.2">
    <property type="nucleotide sequence ID" value="XM_021991511.2"/>
</dbReference>
<feature type="domain" description="Terpene synthase N-terminal" evidence="4">
    <location>
        <begin position="257"/>
        <end position="456"/>
    </location>
</feature>
<dbReference type="InterPro" id="IPR001906">
    <property type="entry name" value="Terpene_synth_N"/>
</dbReference>
<keyword evidence="3" id="KW-0460">Magnesium</keyword>
<dbReference type="InterPro" id="IPR050148">
    <property type="entry name" value="Terpene_synthase-like"/>
</dbReference>
<evidence type="ECO:0000256" key="2">
    <source>
        <dbReference type="ARBA" id="ARBA00022723"/>
    </source>
</evidence>
<dbReference type="GeneID" id="110786924"/>
<keyword evidence="2" id="KW-0479">Metal-binding</keyword>
<dbReference type="GO" id="GO:0010333">
    <property type="term" value="F:terpene synthase activity"/>
    <property type="evidence" value="ECO:0000318"/>
    <property type="project" value="GO_Central"/>
</dbReference>
<protein>
    <submittedName>
        <fullName evidence="7">S-linalool synthase</fullName>
    </submittedName>
</protein>
<dbReference type="SUPFAM" id="SSF48239">
    <property type="entry name" value="Terpenoid cyclases/Protein prenyltransferases"/>
    <property type="match status" value="2"/>
</dbReference>
<reference evidence="7" key="2">
    <citation type="submission" date="2025-08" db="UniProtKB">
        <authorList>
            <consortium name="RefSeq"/>
        </authorList>
    </citation>
    <scope>IDENTIFICATION</scope>
    <source>
        <tissue evidence="7">Leaf</tissue>
    </source>
</reference>
<dbReference type="GO" id="GO:0000287">
    <property type="term" value="F:magnesium ion binding"/>
    <property type="evidence" value="ECO:0000318"/>
    <property type="project" value="GO_Central"/>
</dbReference>
<sequence>MAHIGGSKSFACHVNEKIRVLDIGIGHQQITNPQAKHIFLTKMATSHHDAIQTLVHKINETILSRVIDNPSLTITPSAYDTAWVAMIGDRKDKQEKPLFSSCLEWILNNQKPEGFWGERDYHGNPTIDSLPTTLACMVALKTWNLGSDHIERGMAFINTNSTRLLKLQDVHNVFPQRFAMVFPSMVELARCTDLQVIFDEEVKEVVARVLRQQQEILTSEEVVDSDRYPPLLSCLEVLPPTFPVGDATLLSKLSGDGSLFRSPSATAAAFMATRNSQMLPYLHHLVQNFNGGVPSMYPIDDDDEDYIPINMVDQLQRLGLSKLFPNQINCMLENILREYNAHKPSELCGLIPADIYKSSLAFQLLRLHGYKVSARKFCWFLNDANAMKYIEENYKKFATAIYSLYRATYLMFESEEELHELRSFTRKLLVKSTSTQNVDDGIILCPHLQEKIKCELAVPWLARMDHLEHRNRIELANQGKPIWLGKSSKFRLSCLDDEDLLQLATHDFEFRQQVYQKELEELIRWSKIYGLMDMGFAREKTSYCYFAVASASSLPYDSDVRVIAAKSAVLVTVFDDYFDMEGSLDELQILANAVKRWDNKGLHSHSRILFDALDNFVSEIANKYFDQYGLDIIENIRKLWYEVVGSWLTEARWSKTGHIPSMASYLETGMISIAAHLMVLQASCFVTPSLSPHKLNPSKYHDITKLLMISCRLLNDLQSYEREAKDGKINSVYLYMRENPEANMEDAIGYVENILEKTKMKLLELALIDGNDAEELPKPCKMLHLAALKVFQMFFNSMNHFDSKDSLLNDINKAIFTPLEPRTIHPRPKKPRLVINSCNKINMMMRYHRTSKPIKPYYRGYCTSSPISAGSHLIPLIKVYSSKV</sequence>
<comment type="cofactor">
    <cofactor evidence="1">
        <name>Mg(2+)</name>
        <dbReference type="ChEBI" id="CHEBI:18420"/>
    </cofactor>
</comment>
<dbReference type="InterPro" id="IPR008949">
    <property type="entry name" value="Isoprenoid_synthase_dom_sf"/>
</dbReference>
<dbReference type="KEGG" id="soe:110786924"/>
<feature type="domain" description="Terpene synthase metal-binding" evidence="5">
    <location>
        <begin position="532"/>
        <end position="759"/>
    </location>
</feature>
<dbReference type="Pfam" id="PF01397">
    <property type="entry name" value="Terpene_synth"/>
    <property type="match status" value="1"/>
</dbReference>
<dbReference type="PANTHER" id="PTHR31739">
    <property type="entry name" value="ENT-COPALYL DIPHOSPHATE SYNTHASE, CHLOROPLASTIC"/>
    <property type="match status" value="1"/>
</dbReference>
<evidence type="ECO:0000256" key="1">
    <source>
        <dbReference type="ARBA" id="ARBA00001946"/>
    </source>
</evidence>
<name>A0A9R0IDU6_SPIOL</name>
<dbReference type="Gene3D" id="1.50.10.160">
    <property type="match status" value="1"/>
</dbReference>
<evidence type="ECO:0000259" key="4">
    <source>
        <dbReference type="Pfam" id="PF01397"/>
    </source>
</evidence>
<evidence type="ECO:0000259" key="5">
    <source>
        <dbReference type="Pfam" id="PF03936"/>
    </source>
</evidence>
<evidence type="ECO:0000313" key="6">
    <source>
        <dbReference type="Proteomes" id="UP000813463"/>
    </source>
</evidence>
<dbReference type="Proteomes" id="UP000813463">
    <property type="component" value="Chromosome 6"/>
</dbReference>
<dbReference type="GO" id="GO:0016102">
    <property type="term" value="P:diterpenoid biosynthetic process"/>
    <property type="evidence" value="ECO:0000318"/>
    <property type="project" value="GO_Central"/>
</dbReference>
<dbReference type="InterPro" id="IPR005630">
    <property type="entry name" value="Terpene_synthase_metal-bd"/>
</dbReference>
<accession>A0A9R0IDU6</accession>
<organism evidence="6 7">
    <name type="scientific">Spinacia oleracea</name>
    <name type="common">Spinach</name>
    <dbReference type="NCBI Taxonomy" id="3562"/>
    <lineage>
        <taxon>Eukaryota</taxon>
        <taxon>Viridiplantae</taxon>
        <taxon>Streptophyta</taxon>
        <taxon>Embryophyta</taxon>
        <taxon>Tracheophyta</taxon>
        <taxon>Spermatophyta</taxon>
        <taxon>Magnoliopsida</taxon>
        <taxon>eudicotyledons</taxon>
        <taxon>Gunneridae</taxon>
        <taxon>Pentapetalae</taxon>
        <taxon>Caryophyllales</taxon>
        <taxon>Chenopodiaceae</taxon>
        <taxon>Chenopodioideae</taxon>
        <taxon>Anserineae</taxon>
        <taxon>Spinacia</taxon>
    </lineage>
</organism>
<dbReference type="InterPro" id="IPR008930">
    <property type="entry name" value="Terpenoid_cyclase/PrenylTrfase"/>
</dbReference>
<gene>
    <name evidence="7" type="primary">LOC110786924</name>
</gene>
<dbReference type="Pfam" id="PF03936">
    <property type="entry name" value="Terpene_synth_C"/>
    <property type="match status" value="1"/>
</dbReference>
<dbReference type="SUPFAM" id="SSF48576">
    <property type="entry name" value="Terpenoid synthases"/>
    <property type="match status" value="1"/>
</dbReference>
<dbReference type="AlphaFoldDB" id="A0A9R0IDU6"/>
<dbReference type="SFLD" id="SFLDG01014">
    <property type="entry name" value="Terpene_Cyclase_Like_1_N-term"/>
    <property type="match status" value="1"/>
</dbReference>
<reference evidence="6" key="1">
    <citation type="journal article" date="2021" name="Nat. Commun.">
        <title>Genomic analyses provide insights into spinach domestication and the genetic basis of agronomic traits.</title>
        <authorList>
            <person name="Cai X."/>
            <person name="Sun X."/>
            <person name="Xu C."/>
            <person name="Sun H."/>
            <person name="Wang X."/>
            <person name="Ge C."/>
            <person name="Zhang Z."/>
            <person name="Wang Q."/>
            <person name="Fei Z."/>
            <person name="Jiao C."/>
            <person name="Wang Q."/>
        </authorList>
    </citation>
    <scope>NUCLEOTIDE SEQUENCE [LARGE SCALE GENOMIC DNA]</scope>
    <source>
        <strain evidence="6">cv. Varoflay</strain>
    </source>
</reference>